<name>A0A6I1MMH3_9CLOT</name>
<feature type="transmembrane region" description="Helical" evidence="1">
    <location>
        <begin position="214"/>
        <end position="233"/>
    </location>
</feature>
<sequence length="286" mass="32825">MFCKYCGKNLSDESLKFCTNCGKQLQDTVKENIKRNDTTEDYIGAMAYKIKDIHLRKETNSAIKLIKDAILKPNNAILHFKNNLSPKATGLIYILCTIIMSLSTVFLINFIKDKSVSIMLFGNYGSISLDKKISFKNSLDLLLPNLKVFMWIFTTIVIAYFLLISLSYLIFTLIFKKPLTYLDYMKGNGVAIIFHTIITLLLSFTIVLGFSYEFILLFYLIFAVFLFSIVYECTATLVNDRNKTIYLFPITILLSKVVALYTLFNLASTHFMSLNYLDKTLNIFNI</sequence>
<keyword evidence="1" id="KW-1133">Transmembrane helix</keyword>
<feature type="non-terminal residue" evidence="2">
    <location>
        <position position="286"/>
    </location>
</feature>
<feature type="transmembrane region" description="Helical" evidence="1">
    <location>
        <begin position="187"/>
        <end position="208"/>
    </location>
</feature>
<accession>A0A6I1MMH3</accession>
<organism evidence="2 3">
    <name type="scientific">Clostridium tarantellae</name>
    <dbReference type="NCBI Taxonomy" id="39493"/>
    <lineage>
        <taxon>Bacteria</taxon>
        <taxon>Bacillati</taxon>
        <taxon>Bacillota</taxon>
        <taxon>Clostridia</taxon>
        <taxon>Eubacteriales</taxon>
        <taxon>Clostridiaceae</taxon>
        <taxon>Clostridium</taxon>
    </lineage>
</organism>
<keyword evidence="1" id="KW-0472">Membrane</keyword>
<evidence type="ECO:0008006" key="4">
    <source>
        <dbReference type="Google" id="ProtNLM"/>
    </source>
</evidence>
<dbReference type="OrthoDB" id="192868at2"/>
<dbReference type="RefSeq" id="WP_152891379.1">
    <property type="nucleotide sequence ID" value="NZ_WHJC01000285.1"/>
</dbReference>
<dbReference type="AlphaFoldDB" id="A0A6I1MMH3"/>
<gene>
    <name evidence="2" type="ORF">GBZ86_13215</name>
</gene>
<keyword evidence="1" id="KW-0812">Transmembrane</keyword>
<reference evidence="2 3" key="1">
    <citation type="submission" date="2019-10" db="EMBL/GenBank/DDBJ databases">
        <title>The Genome Sequence of Clostridium tarantellae Isolated from Fish Brain.</title>
        <authorList>
            <person name="Bano L."/>
            <person name="Kiel M."/>
            <person name="Sales G."/>
            <person name="Doxey A.C."/>
            <person name="Mansfield M.J."/>
            <person name="Schiavone M."/>
            <person name="Rossetto O."/>
            <person name="Pirazzini M."/>
            <person name="Dobrindt U."/>
            <person name="Montecucco C."/>
        </authorList>
    </citation>
    <scope>NUCLEOTIDE SEQUENCE [LARGE SCALE GENOMIC DNA]</scope>
    <source>
        <strain evidence="2 3">DSM 3997</strain>
    </source>
</reference>
<keyword evidence="3" id="KW-1185">Reference proteome</keyword>
<proteinExistence type="predicted"/>
<feature type="transmembrane region" description="Helical" evidence="1">
    <location>
        <begin position="148"/>
        <end position="175"/>
    </location>
</feature>
<evidence type="ECO:0000313" key="2">
    <source>
        <dbReference type="EMBL" id="MPQ44696.1"/>
    </source>
</evidence>
<evidence type="ECO:0000313" key="3">
    <source>
        <dbReference type="Proteomes" id="UP000430345"/>
    </source>
</evidence>
<feature type="transmembrane region" description="Helical" evidence="1">
    <location>
        <begin position="91"/>
        <end position="111"/>
    </location>
</feature>
<comment type="caution">
    <text evidence="2">The sequence shown here is derived from an EMBL/GenBank/DDBJ whole genome shotgun (WGS) entry which is preliminary data.</text>
</comment>
<dbReference type="Proteomes" id="UP000430345">
    <property type="component" value="Unassembled WGS sequence"/>
</dbReference>
<feature type="transmembrane region" description="Helical" evidence="1">
    <location>
        <begin position="245"/>
        <end position="264"/>
    </location>
</feature>
<evidence type="ECO:0000256" key="1">
    <source>
        <dbReference type="SAM" id="Phobius"/>
    </source>
</evidence>
<protein>
    <recommendedName>
        <fullName evidence="4">Zinc-ribbon domain-containing protein</fullName>
    </recommendedName>
</protein>
<dbReference type="EMBL" id="WHJC01000285">
    <property type="protein sequence ID" value="MPQ44696.1"/>
    <property type="molecule type" value="Genomic_DNA"/>
</dbReference>